<dbReference type="InterPro" id="IPR036134">
    <property type="entry name" value="Crypto/Photolyase_FAD-like_sf"/>
</dbReference>
<reference evidence="18 19" key="1">
    <citation type="journal article" date="2014" name="Genome Announc.">
        <title>Genome Sequence of Gammaproteobacterial Pseudohaliea rubra Type Strain DSM 19751, Isolated from Coastal Seawater of the Mediterranean Sea.</title>
        <authorList>
            <person name="Spring S."/>
            <person name="Fiebig A."/>
            <person name="Riedel T."/>
            <person name="Goker M."/>
            <person name="Klenk H.P."/>
        </authorList>
    </citation>
    <scope>NUCLEOTIDE SEQUENCE [LARGE SCALE GENOMIC DNA]</scope>
    <source>
        <strain evidence="18 19">DSM 19751</strain>
    </source>
</reference>
<feature type="site" description="Electron transfer via tryptophanyl radical" evidence="13">
    <location>
        <position position="187"/>
    </location>
</feature>
<feature type="binding site" evidence="12">
    <location>
        <position position="153"/>
    </location>
    <ligand>
        <name>FAD</name>
        <dbReference type="ChEBI" id="CHEBI:57692"/>
    </ligand>
</feature>
<dbReference type="Gene3D" id="1.10.579.10">
    <property type="entry name" value="DNA Cyclobutane Dipyrimidine Photolyase, subunit A, domain 3"/>
    <property type="match status" value="1"/>
</dbReference>
<dbReference type="Gene3D" id="1.25.40.80">
    <property type="match status" value="1"/>
</dbReference>
<feature type="site" description="Electron transfer via tryptophanyl radical" evidence="13">
    <location>
        <position position="263"/>
    </location>
</feature>
<organism evidence="18 19">
    <name type="scientific">Pseudohaliea rubra DSM 19751</name>
    <dbReference type="NCBI Taxonomy" id="1265313"/>
    <lineage>
        <taxon>Bacteria</taxon>
        <taxon>Pseudomonadati</taxon>
        <taxon>Pseudomonadota</taxon>
        <taxon>Gammaproteobacteria</taxon>
        <taxon>Cellvibrionales</taxon>
        <taxon>Halieaceae</taxon>
        <taxon>Pseudohaliea</taxon>
    </lineage>
</organism>
<dbReference type="PROSITE" id="PS00691">
    <property type="entry name" value="DNA_PHOTOLYASES_1_2"/>
    <property type="match status" value="1"/>
</dbReference>
<dbReference type="Pfam" id="PF03441">
    <property type="entry name" value="FAD_binding_7"/>
    <property type="match status" value="1"/>
</dbReference>
<feature type="compositionally biased region" description="Basic and acidic residues" evidence="15">
    <location>
        <begin position="103"/>
        <end position="115"/>
    </location>
</feature>
<dbReference type="eggNOG" id="COG0415">
    <property type="taxonomic scope" value="Bacteria"/>
</dbReference>
<dbReference type="GO" id="GO:0003904">
    <property type="term" value="F:deoxyribodipyrimidine photo-lyase activity"/>
    <property type="evidence" value="ECO:0007669"/>
    <property type="project" value="UniProtKB-EC"/>
</dbReference>
<comment type="similarity">
    <text evidence="14">Belongs to the DNA photolyase family.</text>
</comment>
<feature type="domain" description="Cryptochrome/DNA photolyase FAD-binding" evidence="17">
    <location>
        <begin position="153"/>
        <end position="352"/>
    </location>
</feature>
<evidence type="ECO:0000256" key="12">
    <source>
        <dbReference type="PIRSR" id="PIRSR602081-1"/>
    </source>
</evidence>
<dbReference type="InterPro" id="IPR005101">
    <property type="entry name" value="Cryptochr/Photolyase_FAD-bd"/>
</dbReference>
<evidence type="ECO:0000256" key="2">
    <source>
        <dbReference type="ARBA" id="ARBA00005862"/>
    </source>
</evidence>
<evidence type="ECO:0000256" key="7">
    <source>
        <dbReference type="ARBA" id="ARBA00022991"/>
    </source>
</evidence>
<evidence type="ECO:0000256" key="5">
    <source>
        <dbReference type="ARBA" id="ARBA00022630"/>
    </source>
</evidence>
<evidence type="ECO:0000256" key="13">
    <source>
        <dbReference type="PIRSR" id="PIRSR602081-2"/>
    </source>
</evidence>
<dbReference type="GO" id="GO:0000719">
    <property type="term" value="P:photoreactive repair"/>
    <property type="evidence" value="ECO:0007669"/>
    <property type="project" value="UniProtKB-ARBA"/>
</dbReference>
<dbReference type="SUPFAM" id="SSF52425">
    <property type="entry name" value="Cryptochrome/photolyase, N-terminal domain"/>
    <property type="match status" value="1"/>
</dbReference>
<evidence type="ECO:0000256" key="10">
    <source>
        <dbReference type="ARBA" id="ARBA00059220"/>
    </source>
</evidence>
<comment type="cofactor">
    <cofactor evidence="12">
        <name>FAD</name>
        <dbReference type="ChEBI" id="CHEBI:57692"/>
    </cofactor>
    <text evidence="12">Binds 1 FAD per subunit.</text>
</comment>
<evidence type="ECO:0000256" key="6">
    <source>
        <dbReference type="ARBA" id="ARBA00022827"/>
    </source>
</evidence>
<sequence>MRRYPGTLLFEPGSVLTKNGDPYKVFTPFWRACRVATPPKAPLARPDAIAWQEPPDAGDTLDDWQLRPSKPDWAAGWGEHWEPGSAGAHRRLQRFLEEAIDRYAEDRDRPDRDGTSRLSPHLHAGDISPRTVWDAAQRVAGGHGAAAKAVDKFLAELGWREFSYQLLSFFPTLGAKNFKADFDAFPWADDKDGLAAWQTGRTGYPLVDAGLRELWATGYMHNRVRMVTASFLTKHLRVHWREGEAWFWDTLVDADMANNCAGWQWVAGSGADAAPYFRIFNPVAQGEKFDPDGAYVRHWIPELAQLPDKYLNKPWEAPAHILEAAGVVLGRDYPAPIVEHKAARQAALDAYGEITGKR</sequence>
<dbReference type="InterPro" id="IPR036155">
    <property type="entry name" value="Crypto/Photolyase_N_sf"/>
</dbReference>
<feature type="binding site" evidence="12">
    <location>
        <begin position="115"/>
        <end position="119"/>
    </location>
    <ligand>
        <name>FAD</name>
        <dbReference type="ChEBI" id="CHEBI:57692"/>
    </ligand>
</feature>
<evidence type="ECO:0000259" key="16">
    <source>
        <dbReference type="Pfam" id="PF00875"/>
    </source>
</evidence>
<dbReference type="InterPro" id="IPR006050">
    <property type="entry name" value="DNA_photolyase_N"/>
</dbReference>
<feature type="site" description="Electron transfer via tryptophanyl radical" evidence="13">
    <location>
        <position position="240"/>
    </location>
</feature>
<keyword evidence="19" id="KW-1185">Reference proteome</keyword>
<dbReference type="PANTHER" id="PTHR11455:SF9">
    <property type="entry name" value="CRYPTOCHROME CIRCADIAN CLOCK 5 ISOFORM X1"/>
    <property type="match status" value="1"/>
</dbReference>
<dbReference type="AlphaFoldDB" id="A0A095VPQ8"/>
<feature type="domain" description="Photolyase/cryptochrome alpha/beta" evidence="16">
    <location>
        <begin position="4"/>
        <end position="37"/>
    </location>
</feature>
<accession>A0A095VPQ8</accession>
<comment type="similarity">
    <text evidence="2">Belongs to the DNA photolyase class-1 family.</text>
</comment>
<dbReference type="GO" id="GO:0003677">
    <property type="term" value="F:DNA binding"/>
    <property type="evidence" value="ECO:0007669"/>
    <property type="project" value="TreeGrafter"/>
</dbReference>
<proteinExistence type="inferred from homology"/>
<dbReference type="PATRIC" id="fig|1265313.6.peg.2006"/>
<evidence type="ECO:0000256" key="11">
    <source>
        <dbReference type="ARBA" id="ARBA00083107"/>
    </source>
</evidence>
<dbReference type="Pfam" id="PF00875">
    <property type="entry name" value="DNA_photolyase"/>
    <property type="match status" value="1"/>
</dbReference>
<evidence type="ECO:0000256" key="3">
    <source>
        <dbReference type="ARBA" id="ARBA00013149"/>
    </source>
</evidence>
<evidence type="ECO:0000256" key="4">
    <source>
        <dbReference type="ARBA" id="ARBA00014046"/>
    </source>
</evidence>
<dbReference type="HOGENOM" id="CLU_010348_2_2_6"/>
<dbReference type="EMBL" id="AUVB01000056">
    <property type="protein sequence ID" value="KGE03380.1"/>
    <property type="molecule type" value="Genomic_DNA"/>
</dbReference>
<name>A0A095VPQ8_9GAMM</name>
<evidence type="ECO:0000256" key="8">
    <source>
        <dbReference type="ARBA" id="ARBA00031671"/>
    </source>
</evidence>
<feature type="binding site" evidence="12">
    <location>
        <position position="103"/>
    </location>
    <ligand>
        <name>FAD</name>
        <dbReference type="ChEBI" id="CHEBI:57692"/>
    </ligand>
</feature>
<feature type="binding site" evidence="12">
    <location>
        <begin position="253"/>
        <end position="255"/>
    </location>
    <ligand>
        <name>FAD</name>
        <dbReference type="ChEBI" id="CHEBI:57692"/>
    </ligand>
</feature>
<dbReference type="GO" id="GO:0071949">
    <property type="term" value="F:FAD binding"/>
    <property type="evidence" value="ECO:0007669"/>
    <property type="project" value="TreeGrafter"/>
</dbReference>
<evidence type="ECO:0000313" key="19">
    <source>
        <dbReference type="Proteomes" id="UP000029640"/>
    </source>
</evidence>
<dbReference type="PANTHER" id="PTHR11455">
    <property type="entry name" value="CRYPTOCHROME"/>
    <property type="match status" value="1"/>
</dbReference>
<evidence type="ECO:0000256" key="1">
    <source>
        <dbReference type="ARBA" id="ARBA00001932"/>
    </source>
</evidence>
<feature type="region of interest" description="Disordered" evidence="15">
    <location>
        <begin position="103"/>
        <end position="123"/>
    </location>
</feature>
<dbReference type="Proteomes" id="UP000029640">
    <property type="component" value="Unassembled WGS sequence"/>
</dbReference>
<dbReference type="InterPro" id="IPR002081">
    <property type="entry name" value="Cryptochrome/DNA_photolyase_1"/>
</dbReference>
<comment type="cofactor">
    <cofactor evidence="1">
        <name>(6R)-5,10-methylene-5,6,7,8-tetrahydrofolate</name>
        <dbReference type="ChEBI" id="CHEBI:15636"/>
    </cofactor>
</comment>
<dbReference type="InterPro" id="IPR018394">
    <property type="entry name" value="DNA_photolyase_1_CS_C"/>
</dbReference>
<gene>
    <name evidence="18" type="ORF">HRUBRA_02034</name>
</gene>
<evidence type="ECO:0000256" key="9">
    <source>
        <dbReference type="ARBA" id="ARBA00033999"/>
    </source>
</evidence>
<keyword evidence="18" id="KW-0456">Lyase</keyword>
<dbReference type="EC" id="4.1.99.3" evidence="3"/>
<dbReference type="SUPFAM" id="SSF48173">
    <property type="entry name" value="Cryptochrome/photolyase FAD-binding domain"/>
    <property type="match status" value="1"/>
</dbReference>
<comment type="caution">
    <text evidence="18">The sequence shown here is derived from an EMBL/GenBank/DDBJ whole genome shotgun (WGS) entry which is preliminary data.</text>
</comment>
<evidence type="ECO:0000256" key="15">
    <source>
        <dbReference type="SAM" id="MobiDB-lite"/>
    </source>
</evidence>
<dbReference type="STRING" id="1265313.HRUBRA_02034"/>
<comment type="function">
    <text evidence="10">Involved in repair of UV radiation-induced DNA damage. Catalyzes the light-dependent monomerization (300-600 nm) of cyclobutyl pyrimidine dimers (in cis-syn configuration), which are formed between adjacent bases on the same DNA strand upon exposure to ultraviolet radiation.</text>
</comment>
<protein>
    <recommendedName>
        <fullName evidence="4">Deoxyribodipyrimidine photo-lyase</fullName>
        <ecNumber evidence="3">4.1.99.3</ecNumber>
    </recommendedName>
    <alternativeName>
        <fullName evidence="8">DNA photolyase</fullName>
    </alternativeName>
    <alternativeName>
        <fullName evidence="11">Photoreactivating enzyme</fullName>
    </alternativeName>
</protein>
<keyword evidence="6 12" id="KW-0274">FAD</keyword>
<dbReference type="FunFam" id="1.10.579.10:FF:000003">
    <property type="entry name" value="Deoxyribodipyrimidine photo-lyase"/>
    <property type="match status" value="1"/>
</dbReference>
<evidence type="ECO:0000256" key="14">
    <source>
        <dbReference type="RuleBase" id="RU004182"/>
    </source>
</evidence>
<dbReference type="GO" id="GO:0009416">
    <property type="term" value="P:response to light stimulus"/>
    <property type="evidence" value="ECO:0007669"/>
    <property type="project" value="TreeGrafter"/>
</dbReference>
<comment type="catalytic activity">
    <reaction evidence="9">
        <text>cyclobutadipyrimidine (in DNA) = 2 pyrimidine residues (in DNA).</text>
        <dbReference type="EC" id="4.1.99.3"/>
    </reaction>
</comment>
<keyword evidence="5 12" id="KW-0285">Flavoprotein</keyword>
<evidence type="ECO:0000313" key="18">
    <source>
        <dbReference type="EMBL" id="KGE03380.1"/>
    </source>
</evidence>
<evidence type="ECO:0000259" key="17">
    <source>
        <dbReference type="Pfam" id="PF03441"/>
    </source>
</evidence>
<dbReference type="PRINTS" id="PR00147">
    <property type="entry name" value="DNAPHOTLYASE"/>
</dbReference>
<keyword evidence="7 14" id="KW-0157">Chromophore</keyword>